<feature type="binding site" evidence="6">
    <location>
        <position position="93"/>
    </location>
    <ligand>
        <name>Zn(2+)</name>
        <dbReference type="ChEBI" id="CHEBI:29105"/>
        <note>catalytic</note>
    </ligand>
</feature>
<keyword evidence="4 6" id="KW-0862">Zinc</keyword>
<dbReference type="PANTHER" id="PTHR11086:SF18">
    <property type="entry name" value="DEOXYCYTIDYLATE DEAMINASE"/>
    <property type="match status" value="1"/>
</dbReference>
<dbReference type="InterPro" id="IPR016193">
    <property type="entry name" value="Cytidine_deaminase-like"/>
</dbReference>
<proteinExistence type="inferred from homology"/>
<organism evidence="8">
    <name type="scientific">uncultured Caudovirales phage</name>
    <dbReference type="NCBI Taxonomy" id="2100421"/>
    <lineage>
        <taxon>Viruses</taxon>
        <taxon>Duplodnaviria</taxon>
        <taxon>Heunggongvirae</taxon>
        <taxon>Uroviricota</taxon>
        <taxon>Caudoviricetes</taxon>
        <taxon>Peduoviridae</taxon>
        <taxon>Maltschvirus</taxon>
        <taxon>Maltschvirus maltsch</taxon>
    </lineage>
</organism>
<dbReference type="InterPro" id="IPR002125">
    <property type="entry name" value="CMP_dCMP_dom"/>
</dbReference>
<keyword evidence="2 6" id="KW-0479">Metal-binding</keyword>
<dbReference type="GO" id="GO:0004132">
    <property type="term" value="F:dCMP deaminase activity"/>
    <property type="evidence" value="ECO:0007669"/>
    <property type="project" value="InterPro"/>
</dbReference>
<evidence type="ECO:0000256" key="5">
    <source>
        <dbReference type="PIRSR" id="PIRSR006019-1"/>
    </source>
</evidence>
<evidence type="ECO:0000256" key="2">
    <source>
        <dbReference type="ARBA" id="ARBA00022723"/>
    </source>
</evidence>
<accession>A0A6J7WHD8</accession>
<feature type="active site" description="Proton donor" evidence="5">
    <location>
        <position position="95"/>
    </location>
</feature>
<evidence type="ECO:0000313" key="8">
    <source>
        <dbReference type="EMBL" id="CAB5214563.1"/>
    </source>
</evidence>
<evidence type="ECO:0000256" key="1">
    <source>
        <dbReference type="ARBA" id="ARBA00006576"/>
    </source>
</evidence>
<dbReference type="PANTHER" id="PTHR11086">
    <property type="entry name" value="DEOXYCYTIDYLATE DEAMINASE-RELATED"/>
    <property type="match status" value="1"/>
</dbReference>
<evidence type="ECO:0000259" key="7">
    <source>
        <dbReference type="PROSITE" id="PS51747"/>
    </source>
</evidence>
<sequence>MKPKLIKAYMDTARVFAELSHARRLHVGAIVVKDDRIISIGYNGMPSGWDNNCEHKEYITLANNRGEFASYDFDHLDEDGTMYRLKTNPEVLHAESNAISKLARSSESGEGATMFITHAPCMDCAKLVYQSGIKSVYFGTAYRDSSGTDFLKKCGIEVTQTD</sequence>
<gene>
    <name evidence="8" type="ORF">UFOVP190_166</name>
</gene>
<feature type="binding site" evidence="6">
    <location>
        <position position="121"/>
    </location>
    <ligand>
        <name>Zn(2+)</name>
        <dbReference type="ChEBI" id="CHEBI:29105"/>
        <note>catalytic</note>
    </ligand>
</feature>
<dbReference type="GO" id="GO:0008270">
    <property type="term" value="F:zinc ion binding"/>
    <property type="evidence" value="ECO:0007669"/>
    <property type="project" value="InterPro"/>
</dbReference>
<dbReference type="InterPro" id="IPR016473">
    <property type="entry name" value="dCMP_deaminase"/>
</dbReference>
<dbReference type="PIRSF" id="PIRSF006019">
    <property type="entry name" value="dCMP_deaminase"/>
    <property type="match status" value="1"/>
</dbReference>
<dbReference type="InterPro" id="IPR015517">
    <property type="entry name" value="dCMP_deaminase-rel"/>
</dbReference>
<dbReference type="PROSITE" id="PS00903">
    <property type="entry name" value="CYT_DCMP_DEAMINASES_1"/>
    <property type="match status" value="1"/>
</dbReference>
<dbReference type="InterPro" id="IPR016192">
    <property type="entry name" value="APOBEC/CMP_deaminase_Zn-bd"/>
</dbReference>
<dbReference type="SUPFAM" id="SSF53927">
    <property type="entry name" value="Cytidine deaminase-like"/>
    <property type="match status" value="1"/>
</dbReference>
<evidence type="ECO:0000256" key="4">
    <source>
        <dbReference type="ARBA" id="ARBA00022833"/>
    </source>
</evidence>
<dbReference type="Pfam" id="PF00383">
    <property type="entry name" value="dCMP_cyt_deam_1"/>
    <property type="match status" value="1"/>
</dbReference>
<feature type="domain" description="CMP/dCMP-type deaminase" evidence="7">
    <location>
        <begin position="4"/>
        <end position="162"/>
    </location>
</feature>
<evidence type="ECO:0000256" key="3">
    <source>
        <dbReference type="ARBA" id="ARBA00022801"/>
    </source>
</evidence>
<keyword evidence="3" id="KW-0378">Hydrolase</keyword>
<reference evidence="8" key="1">
    <citation type="submission" date="2020-05" db="EMBL/GenBank/DDBJ databases">
        <authorList>
            <person name="Chiriac C."/>
            <person name="Salcher M."/>
            <person name="Ghai R."/>
            <person name="Kavagutti S V."/>
        </authorList>
    </citation>
    <scope>NUCLEOTIDE SEQUENCE</scope>
</reference>
<dbReference type="EMBL" id="LR798243">
    <property type="protein sequence ID" value="CAB5214563.1"/>
    <property type="molecule type" value="Genomic_DNA"/>
</dbReference>
<dbReference type="PROSITE" id="PS51747">
    <property type="entry name" value="CYT_DCMP_DEAMINASES_2"/>
    <property type="match status" value="1"/>
</dbReference>
<dbReference type="GO" id="GO:0006220">
    <property type="term" value="P:pyrimidine nucleotide metabolic process"/>
    <property type="evidence" value="ECO:0007669"/>
    <property type="project" value="InterPro"/>
</dbReference>
<evidence type="ECO:0000256" key="6">
    <source>
        <dbReference type="PIRSR" id="PIRSR006019-2"/>
    </source>
</evidence>
<dbReference type="Gene3D" id="3.40.140.10">
    <property type="entry name" value="Cytidine Deaminase, domain 2"/>
    <property type="match status" value="1"/>
</dbReference>
<feature type="binding site" evidence="6">
    <location>
        <position position="124"/>
    </location>
    <ligand>
        <name>Zn(2+)</name>
        <dbReference type="ChEBI" id="CHEBI:29105"/>
        <note>catalytic</note>
    </ligand>
</feature>
<comment type="similarity">
    <text evidence="1">Belongs to the cytidine and deoxycytidylate deaminase family.</text>
</comment>
<comment type="cofactor">
    <cofactor evidence="6">
        <name>Zn(2+)</name>
        <dbReference type="ChEBI" id="CHEBI:29105"/>
    </cofactor>
</comment>
<name>A0A6J7WHD8_9CAUD</name>
<protein>
    <submittedName>
        <fullName evidence="8">ComEB Deoxycytidylate deaminase</fullName>
    </submittedName>
</protein>